<comment type="caution">
    <text evidence="2">The sequence shown here is derived from an EMBL/GenBank/DDBJ whole genome shotgun (WGS) entry which is preliminary data.</text>
</comment>
<dbReference type="NCBIfam" id="NF004051">
    <property type="entry name" value="PRK05571.1"/>
    <property type="match status" value="1"/>
</dbReference>
<evidence type="ECO:0000313" key="2">
    <source>
        <dbReference type="EMBL" id="KKU64226.1"/>
    </source>
</evidence>
<dbReference type="InterPro" id="IPR003500">
    <property type="entry name" value="RpiB_LacA_LacB"/>
</dbReference>
<dbReference type="SUPFAM" id="SSF89623">
    <property type="entry name" value="Ribose/Galactose isomerase RpiB/AlsB"/>
    <property type="match status" value="1"/>
</dbReference>
<dbReference type="InterPro" id="IPR036569">
    <property type="entry name" value="RpiB_LacA_LacB_sf"/>
</dbReference>
<sequence length="157" mass="17768">MIYIGADHRGFELKGTISRFLKGREYGFEDVGTFEYQRDDDYVDFAIEVAQKTAQNPAGNRGIVICGSGVGVDIAANKVRGIRCGLGFAEDQVHAARKDDNINILALASDNATEEEALRLVEKFLETEFVESDKYLRRLEKIERFEKAVYEKHKDNQ</sequence>
<evidence type="ECO:0000256" key="1">
    <source>
        <dbReference type="ARBA" id="ARBA00008754"/>
    </source>
</evidence>
<evidence type="ECO:0008006" key="4">
    <source>
        <dbReference type="Google" id="ProtNLM"/>
    </source>
</evidence>
<proteinExistence type="inferred from homology"/>
<dbReference type="Proteomes" id="UP000034502">
    <property type="component" value="Unassembled WGS sequence"/>
</dbReference>
<dbReference type="GO" id="GO:0009052">
    <property type="term" value="P:pentose-phosphate shunt, non-oxidative branch"/>
    <property type="evidence" value="ECO:0007669"/>
    <property type="project" value="TreeGrafter"/>
</dbReference>
<dbReference type="NCBIfam" id="TIGR00689">
    <property type="entry name" value="rpiB_lacA_lacB"/>
    <property type="match status" value="1"/>
</dbReference>
<dbReference type="GO" id="GO:0019316">
    <property type="term" value="P:D-allose catabolic process"/>
    <property type="evidence" value="ECO:0007669"/>
    <property type="project" value="TreeGrafter"/>
</dbReference>
<dbReference type="EMBL" id="LCNU01000011">
    <property type="protein sequence ID" value="KKU64226.1"/>
    <property type="molecule type" value="Genomic_DNA"/>
</dbReference>
<gene>
    <name evidence="2" type="ORF">UX86_C0011G0034</name>
</gene>
<evidence type="ECO:0000313" key="3">
    <source>
        <dbReference type="Proteomes" id="UP000034502"/>
    </source>
</evidence>
<accession>A0A0G1S4C2</accession>
<comment type="similarity">
    <text evidence="1">Belongs to the LacAB/RpiB family.</text>
</comment>
<reference evidence="2 3" key="1">
    <citation type="journal article" date="2015" name="Nature">
        <title>rRNA introns, odd ribosomes, and small enigmatic genomes across a large radiation of phyla.</title>
        <authorList>
            <person name="Brown C.T."/>
            <person name="Hug L.A."/>
            <person name="Thomas B.C."/>
            <person name="Sharon I."/>
            <person name="Castelle C.J."/>
            <person name="Singh A."/>
            <person name="Wilkins M.J."/>
            <person name="Williams K.H."/>
            <person name="Banfield J.F."/>
        </authorList>
    </citation>
    <scope>NUCLEOTIDE SEQUENCE [LARGE SCALE GENOMIC DNA]</scope>
</reference>
<protein>
    <recommendedName>
        <fullName evidence="4">Ribose-5-phosphate isomerase</fullName>
    </recommendedName>
</protein>
<dbReference type="AlphaFoldDB" id="A0A0G1S4C2"/>
<dbReference type="Gene3D" id="3.40.1400.10">
    <property type="entry name" value="Sugar-phosphate isomerase, RpiB/LacA/LacB"/>
    <property type="match status" value="1"/>
</dbReference>
<dbReference type="GO" id="GO:0004751">
    <property type="term" value="F:ribose-5-phosphate isomerase activity"/>
    <property type="evidence" value="ECO:0007669"/>
    <property type="project" value="TreeGrafter"/>
</dbReference>
<organism evidence="2 3">
    <name type="scientific">Candidatus Amesbacteria bacterium GW2011_GWC1_47_15</name>
    <dbReference type="NCBI Taxonomy" id="1618364"/>
    <lineage>
        <taxon>Bacteria</taxon>
        <taxon>Candidatus Amesiibacteriota</taxon>
    </lineage>
</organism>
<name>A0A0G1S4C2_9BACT</name>
<dbReference type="Pfam" id="PF02502">
    <property type="entry name" value="LacAB_rpiB"/>
    <property type="match status" value="1"/>
</dbReference>
<dbReference type="PANTHER" id="PTHR30345">
    <property type="entry name" value="RIBOSE-5-PHOSPHATE ISOMERASE B"/>
    <property type="match status" value="1"/>
</dbReference>
<dbReference type="STRING" id="1618364.UX86_C0011G0034"/>
<dbReference type="PIRSF" id="PIRSF005384">
    <property type="entry name" value="RpiB_LacA_B"/>
    <property type="match status" value="1"/>
</dbReference>
<dbReference type="PANTHER" id="PTHR30345:SF0">
    <property type="entry name" value="DNA DAMAGE-REPAIR_TOLERATION PROTEIN DRT102"/>
    <property type="match status" value="1"/>
</dbReference>